<feature type="transmembrane region" description="Helical" evidence="1">
    <location>
        <begin position="133"/>
        <end position="155"/>
    </location>
</feature>
<comment type="caution">
    <text evidence="2">The sequence shown here is derived from an EMBL/GenBank/DDBJ whole genome shotgun (WGS) entry which is preliminary data.</text>
</comment>
<dbReference type="OrthoDB" id="5241899at2"/>
<accession>A0A7K0DXM4</accession>
<protein>
    <submittedName>
        <fullName evidence="2">Uncharacterized protein</fullName>
    </submittedName>
</protein>
<feature type="transmembrane region" description="Helical" evidence="1">
    <location>
        <begin position="207"/>
        <end position="227"/>
    </location>
</feature>
<evidence type="ECO:0000313" key="2">
    <source>
        <dbReference type="EMBL" id="MQY30465.1"/>
    </source>
</evidence>
<reference evidence="2 3" key="1">
    <citation type="submission" date="2019-10" db="EMBL/GenBank/DDBJ databases">
        <title>Nocardia macrotermitis sp. nov. and Nocardia aurantia sp. nov., isolated from the gut of fungus growing-termite Macrotermes natalensis.</title>
        <authorList>
            <person name="Benndorf R."/>
            <person name="Schwitalla J."/>
            <person name="Martin K."/>
            <person name="De Beer W."/>
            <person name="Kaster A.-K."/>
            <person name="Vollmers J."/>
            <person name="Poulsen M."/>
            <person name="Beemelmanns C."/>
        </authorList>
    </citation>
    <scope>NUCLEOTIDE SEQUENCE [LARGE SCALE GENOMIC DNA]</scope>
    <source>
        <strain evidence="2 3">RB56</strain>
    </source>
</reference>
<feature type="transmembrane region" description="Helical" evidence="1">
    <location>
        <begin position="320"/>
        <end position="340"/>
    </location>
</feature>
<sequence>MNSSRRPAAAGAAAPDRFGPTTTVDAVTAVVSAAPVAALAGWARPVPGPGPWGLPWPVVVGGAYLLVALWLLILAAAVRRAGRPVGAAIPAGYRGTLAALPVIPVCLAAEVLWRSRFGTETGLGTLFEPGHVGLVAATFVLVTAPLRSAAARIAAGRPVPLRHLWPALLAAGTAAALALLCLGYANAATYPAATIVDLLSEPDSPAARFLAAALVISAAVLLLPLLYLARRWRIPFGAATLAMTPSVAVSAATGGGNLSVLVALLIAAVVVDLLALCLDPGAARPLAYRGFATGAAFFTWSLYIGVACAAAGRVPATPGMWIGAPFAAAALAWLLAVLMLPDTATGEDLLAEPPAAR</sequence>
<dbReference type="AlphaFoldDB" id="A0A7K0DXM4"/>
<dbReference type="EMBL" id="WEGI01000014">
    <property type="protein sequence ID" value="MQY30465.1"/>
    <property type="molecule type" value="Genomic_DNA"/>
</dbReference>
<keyword evidence="3" id="KW-1185">Reference proteome</keyword>
<evidence type="ECO:0000313" key="3">
    <source>
        <dbReference type="Proteomes" id="UP000431401"/>
    </source>
</evidence>
<dbReference type="RefSeq" id="WP_153347745.1">
    <property type="nucleotide sequence ID" value="NZ_WEGI01000014.1"/>
</dbReference>
<keyword evidence="1" id="KW-1133">Transmembrane helix</keyword>
<feature type="transmembrane region" description="Helical" evidence="1">
    <location>
        <begin position="91"/>
        <end position="113"/>
    </location>
</feature>
<feature type="transmembrane region" description="Helical" evidence="1">
    <location>
        <begin position="167"/>
        <end position="187"/>
    </location>
</feature>
<organism evidence="2 3">
    <name type="scientific">Nocardia aurantia</name>
    <dbReference type="NCBI Taxonomy" id="2585199"/>
    <lineage>
        <taxon>Bacteria</taxon>
        <taxon>Bacillati</taxon>
        <taxon>Actinomycetota</taxon>
        <taxon>Actinomycetes</taxon>
        <taxon>Mycobacteriales</taxon>
        <taxon>Nocardiaceae</taxon>
        <taxon>Nocardia</taxon>
    </lineage>
</organism>
<proteinExistence type="predicted"/>
<keyword evidence="1" id="KW-0472">Membrane</keyword>
<name>A0A7K0DXM4_9NOCA</name>
<feature type="transmembrane region" description="Helical" evidence="1">
    <location>
        <begin position="57"/>
        <end position="79"/>
    </location>
</feature>
<feature type="transmembrane region" description="Helical" evidence="1">
    <location>
        <begin position="290"/>
        <end position="314"/>
    </location>
</feature>
<dbReference type="Proteomes" id="UP000431401">
    <property type="component" value="Unassembled WGS sequence"/>
</dbReference>
<gene>
    <name evidence="2" type="ORF">NRB56_60670</name>
</gene>
<evidence type="ECO:0000256" key="1">
    <source>
        <dbReference type="SAM" id="Phobius"/>
    </source>
</evidence>
<keyword evidence="1" id="KW-0812">Transmembrane</keyword>
<feature type="transmembrane region" description="Helical" evidence="1">
    <location>
        <begin position="258"/>
        <end position="278"/>
    </location>
</feature>